<accession>A0A429Y594</accession>
<evidence type="ECO:0000259" key="3">
    <source>
        <dbReference type="Pfam" id="PF08398"/>
    </source>
</evidence>
<comment type="caution">
    <text evidence="4">The sequence shown here is derived from an EMBL/GenBank/DDBJ whole genome shotgun (WGS) entry which is preliminary data.</text>
</comment>
<dbReference type="OrthoDB" id="5125543at2"/>
<sequence length="93" mass="10426">MRQRRRGLCLFPGYNWCGPGCSGPGGPINDVDACCMRHDICLKRGIHPCICDDRFIQCLLTKRNPNTQKGRIAAIMYIFMQIKTSIGCRSGGY</sequence>
<dbReference type="InterPro" id="IPR036444">
    <property type="entry name" value="PLipase_A2_dom_sf"/>
</dbReference>
<dbReference type="InterPro" id="IPR013607">
    <property type="entry name" value="Phospholipase_A2-like"/>
</dbReference>
<evidence type="ECO:0000313" key="4">
    <source>
        <dbReference type="EMBL" id="RST76570.1"/>
    </source>
</evidence>
<organism evidence="4 5">
    <name type="scientific">Siminovitchia acidinfaciens</name>
    <dbReference type="NCBI Taxonomy" id="2321395"/>
    <lineage>
        <taxon>Bacteria</taxon>
        <taxon>Bacillati</taxon>
        <taxon>Bacillota</taxon>
        <taxon>Bacilli</taxon>
        <taxon>Bacillales</taxon>
        <taxon>Bacillaceae</taxon>
        <taxon>Siminovitchia</taxon>
    </lineage>
</organism>
<dbReference type="EMBL" id="QYTV02000002">
    <property type="protein sequence ID" value="RST76570.1"/>
    <property type="molecule type" value="Genomic_DNA"/>
</dbReference>
<dbReference type="GO" id="GO:0050482">
    <property type="term" value="P:arachidonate secretion"/>
    <property type="evidence" value="ECO:0007669"/>
    <property type="project" value="InterPro"/>
</dbReference>
<evidence type="ECO:0000256" key="1">
    <source>
        <dbReference type="ARBA" id="ARBA00004613"/>
    </source>
</evidence>
<proteinExistence type="predicted"/>
<dbReference type="GO" id="GO:0005576">
    <property type="term" value="C:extracellular region"/>
    <property type="evidence" value="ECO:0007669"/>
    <property type="project" value="UniProtKB-SubCell"/>
</dbReference>
<protein>
    <submittedName>
        <fullName evidence="4">Phospholipase</fullName>
    </submittedName>
</protein>
<dbReference type="SUPFAM" id="SSF48619">
    <property type="entry name" value="Phospholipase A2, PLA2"/>
    <property type="match status" value="1"/>
</dbReference>
<feature type="domain" description="Phospholipase A2-like" evidence="3">
    <location>
        <begin position="11"/>
        <end position="41"/>
    </location>
</feature>
<dbReference type="Proteomes" id="UP000287156">
    <property type="component" value="Unassembled WGS sequence"/>
</dbReference>
<evidence type="ECO:0000313" key="5">
    <source>
        <dbReference type="Proteomes" id="UP000287156"/>
    </source>
</evidence>
<keyword evidence="5" id="KW-1185">Reference proteome</keyword>
<reference evidence="4" key="1">
    <citation type="submission" date="2018-12" db="EMBL/GenBank/DDBJ databases">
        <authorList>
            <person name="Sun L."/>
            <person name="Chen Z."/>
        </authorList>
    </citation>
    <scope>NUCLEOTIDE SEQUENCE [LARGE SCALE GENOMIC DNA]</scope>
    <source>
        <strain evidence="4">3-2-2</strain>
    </source>
</reference>
<dbReference type="GO" id="GO:0005198">
    <property type="term" value="F:structural molecule activity"/>
    <property type="evidence" value="ECO:0007669"/>
    <property type="project" value="InterPro"/>
</dbReference>
<dbReference type="Pfam" id="PF08398">
    <property type="entry name" value="Phospholip_A2_4"/>
    <property type="match status" value="1"/>
</dbReference>
<evidence type="ECO:0000256" key="2">
    <source>
        <dbReference type="ARBA" id="ARBA00022525"/>
    </source>
</evidence>
<comment type="subcellular location">
    <subcellularLocation>
        <location evidence="1">Secreted</location>
    </subcellularLocation>
</comment>
<dbReference type="PROSITE" id="PS00118">
    <property type="entry name" value="PA2_HIS"/>
    <property type="match status" value="1"/>
</dbReference>
<dbReference type="RefSeq" id="WP_126049192.1">
    <property type="nucleotide sequence ID" value="NZ_QYTV02000002.1"/>
</dbReference>
<dbReference type="Gene3D" id="1.20.90.10">
    <property type="entry name" value="Phospholipase A2 domain"/>
    <property type="match status" value="1"/>
</dbReference>
<dbReference type="AlphaFoldDB" id="A0A429Y594"/>
<keyword evidence="2" id="KW-0964">Secreted</keyword>
<dbReference type="GO" id="GO:0006644">
    <property type="term" value="P:phospholipid metabolic process"/>
    <property type="evidence" value="ECO:0007669"/>
    <property type="project" value="InterPro"/>
</dbReference>
<gene>
    <name evidence="4" type="ORF">D4T97_006510</name>
</gene>
<dbReference type="GO" id="GO:0004623">
    <property type="term" value="F:phospholipase A2 activity"/>
    <property type="evidence" value="ECO:0007669"/>
    <property type="project" value="InterPro"/>
</dbReference>
<dbReference type="InterPro" id="IPR033113">
    <property type="entry name" value="PLA2_histidine"/>
</dbReference>
<name>A0A429Y594_9BACI</name>